<dbReference type="Proteomes" id="UP000249547">
    <property type="component" value="Unassembled WGS sequence"/>
</dbReference>
<dbReference type="EMBL" id="QLLL01000016">
    <property type="protein sequence ID" value="RAI97471.1"/>
    <property type="molecule type" value="Genomic_DNA"/>
</dbReference>
<organism evidence="1 2">
    <name type="scientific">Chitinophaga skermanii</name>
    <dbReference type="NCBI Taxonomy" id="331697"/>
    <lineage>
        <taxon>Bacteria</taxon>
        <taxon>Pseudomonadati</taxon>
        <taxon>Bacteroidota</taxon>
        <taxon>Chitinophagia</taxon>
        <taxon>Chitinophagales</taxon>
        <taxon>Chitinophagaceae</taxon>
        <taxon>Chitinophaga</taxon>
    </lineage>
</organism>
<dbReference type="AlphaFoldDB" id="A0A327Q173"/>
<gene>
    <name evidence="1" type="ORF">LX64_05142</name>
</gene>
<proteinExistence type="predicted"/>
<evidence type="ECO:0000313" key="1">
    <source>
        <dbReference type="EMBL" id="RAI97471.1"/>
    </source>
</evidence>
<comment type="caution">
    <text evidence="1">The sequence shown here is derived from an EMBL/GenBank/DDBJ whole genome shotgun (WGS) entry which is preliminary data.</text>
</comment>
<protein>
    <submittedName>
        <fullName evidence="1">Uncharacterized protein</fullName>
    </submittedName>
</protein>
<name>A0A327Q173_9BACT</name>
<sequence length="64" mass="7198">MCTLYNCVLLTPQELQQIKGGVGLTVDKANENEVFYLSCCLAKNFRLFILVNQKEGLPNASIYK</sequence>
<evidence type="ECO:0000313" key="2">
    <source>
        <dbReference type="Proteomes" id="UP000249547"/>
    </source>
</evidence>
<keyword evidence="2" id="KW-1185">Reference proteome</keyword>
<accession>A0A327Q173</accession>
<reference evidence="1 2" key="1">
    <citation type="submission" date="2018-06" db="EMBL/GenBank/DDBJ databases">
        <title>Genomic Encyclopedia of Archaeal and Bacterial Type Strains, Phase II (KMG-II): from individual species to whole genera.</title>
        <authorList>
            <person name="Goeker M."/>
        </authorList>
    </citation>
    <scope>NUCLEOTIDE SEQUENCE [LARGE SCALE GENOMIC DNA]</scope>
    <source>
        <strain evidence="1 2">DSM 23857</strain>
    </source>
</reference>